<keyword evidence="6" id="KW-0805">Transcription regulation</keyword>
<evidence type="ECO:0000256" key="7">
    <source>
        <dbReference type="ARBA" id="ARBA00022842"/>
    </source>
</evidence>
<dbReference type="GO" id="GO:0006020">
    <property type="term" value="P:inositol metabolic process"/>
    <property type="evidence" value="ECO:0007669"/>
    <property type="project" value="TreeGrafter"/>
</dbReference>
<evidence type="ECO:0000256" key="4">
    <source>
        <dbReference type="ARBA" id="ARBA00022723"/>
    </source>
</evidence>
<dbReference type="SUPFAM" id="SSF56655">
    <property type="entry name" value="Carbohydrate phosphatase"/>
    <property type="match status" value="1"/>
</dbReference>
<protein>
    <recommendedName>
        <fullName evidence="9">Inositol-1-monophosphatase</fullName>
        <ecNumber evidence="9">3.1.3.25</ecNumber>
    </recommendedName>
</protein>
<feature type="binding site" evidence="8">
    <location>
        <position position="88"/>
    </location>
    <ligand>
        <name>Mg(2+)</name>
        <dbReference type="ChEBI" id="CHEBI:18420"/>
        <label>1</label>
        <note>catalytic</note>
    </ligand>
</feature>
<comment type="similarity">
    <text evidence="3 9">Belongs to the inositol monophosphatase superfamily.</text>
</comment>
<name>A0A2A4WZQ6_9GAMM</name>
<dbReference type="AlphaFoldDB" id="A0A2A4WZQ6"/>
<dbReference type="EMBL" id="NVUL01000078">
    <property type="protein sequence ID" value="PCI75307.1"/>
    <property type="molecule type" value="Genomic_DNA"/>
</dbReference>
<evidence type="ECO:0000313" key="10">
    <source>
        <dbReference type="EMBL" id="PCI75307.1"/>
    </source>
</evidence>
<dbReference type="InterPro" id="IPR020583">
    <property type="entry name" value="Inositol_monoP_metal-BS"/>
</dbReference>
<dbReference type="PROSITE" id="PS00629">
    <property type="entry name" value="IMP_1"/>
    <property type="match status" value="1"/>
</dbReference>
<dbReference type="Gene3D" id="3.30.540.10">
    <property type="entry name" value="Fructose-1,6-Bisphosphatase, subunit A, domain 1"/>
    <property type="match status" value="1"/>
</dbReference>
<feature type="binding site" evidence="8">
    <location>
        <position position="212"/>
    </location>
    <ligand>
        <name>Mg(2+)</name>
        <dbReference type="ChEBI" id="CHEBI:18420"/>
        <label>1</label>
        <note>catalytic</note>
    </ligand>
</feature>
<keyword evidence="6" id="KW-0889">Transcription antitermination</keyword>
<dbReference type="Pfam" id="PF00459">
    <property type="entry name" value="Inositol_P"/>
    <property type="match status" value="1"/>
</dbReference>
<keyword evidence="5 9" id="KW-0378">Hydrolase</keyword>
<dbReference type="PROSITE" id="PS00630">
    <property type="entry name" value="IMP_2"/>
    <property type="match status" value="1"/>
</dbReference>
<organism evidence="10 11">
    <name type="scientific">SAR86 cluster bacterium</name>
    <dbReference type="NCBI Taxonomy" id="2030880"/>
    <lineage>
        <taxon>Bacteria</taxon>
        <taxon>Pseudomonadati</taxon>
        <taxon>Pseudomonadota</taxon>
        <taxon>Gammaproteobacteria</taxon>
        <taxon>SAR86 cluster</taxon>
    </lineage>
</organism>
<comment type="cofactor">
    <cofactor evidence="2 8 9">
        <name>Mg(2+)</name>
        <dbReference type="ChEBI" id="CHEBI:18420"/>
    </cofactor>
</comment>
<reference evidence="11" key="1">
    <citation type="submission" date="2017-08" db="EMBL/GenBank/DDBJ databases">
        <title>A dynamic microbial community with high functional redundancy inhabits the cold, oxic subseafloor aquifer.</title>
        <authorList>
            <person name="Tully B.J."/>
            <person name="Wheat C.G."/>
            <person name="Glazer B.T."/>
            <person name="Huber J.A."/>
        </authorList>
    </citation>
    <scope>NUCLEOTIDE SEQUENCE [LARGE SCALE GENOMIC DNA]</scope>
</reference>
<dbReference type="PANTHER" id="PTHR20854">
    <property type="entry name" value="INOSITOL MONOPHOSPHATASE"/>
    <property type="match status" value="1"/>
</dbReference>
<dbReference type="GO" id="GO:0046854">
    <property type="term" value="P:phosphatidylinositol phosphate biosynthetic process"/>
    <property type="evidence" value="ECO:0007669"/>
    <property type="project" value="InterPro"/>
</dbReference>
<dbReference type="GO" id="GO:0031564">
    <property type="term" value="P:transcription antitermination"/>
    <property type="evidence" value="ECO:0007669"/>
    <property type="project" value="UniProtKB-KW"/>
</dbReference>
<evidence type="ECO:0000313" key="11">
    <source>
        <dbReference type="Proteomes" id="UP000218767"/>
    </source>
</evidence>
<dbReference type="GO" id="GO:0046872">
    <property type="term" value="F:metal ion binding"/>
    <property type="evidence" value="ECO:0007669"/>
    <property type="project" value="UniProtKB-KW"/>
</dbReference>
<dbReference type="GO" id="GO:0007165">
    <property type="term" value="P:signal transduction"/>
    <property type="evidence" value="ECO:0007669"/>
    <property type="project" value="TreeGrafter"/>
</dbReference>
<dbReference type="PANTHER" id="PTHR20854:SF4">
    <property type="entry name" value="INOSITOL-1-MONOPHOSPHATASE-RELATED"/>
    <property type="match status" value="1"/>
</dbReference>
<dbReference type="EC" id="3.1.3.25" evidence="9"/>
<dbReference type="PRINTS" id="PR00377">
    <property type="entry name" value="IMPHPHTASES"/>
</dbReference>
<evidence type="ECO:0000256" key="8">
    <source>
        <dbReference type="PIRSR" id="PIRSR600760-2"/>
    </source>
</evidence>
<evidence type="ECO:0000256" key="1">
    <source>
        <dbReference type="ARBA" id="ARBA00001033"/>
    </source>
</evidence>
<dbReference type="InterPro" id="IPR020550">
    <property type="entry name" value="Inositol_monophosphatase_CS"/>
</dbReference>
<accession>A0A2A4WZQ6</accession>
<evidence type="ECO:0000256" key="6">
    <source>
        <dbReference type="ARBA" id="ARBA00022814"/>
    </source>
</evidence>
<comment type="catalytic activity">
    <reaction evidence="1 9">
        <text>a myo-inositol phosphate + H2O = myo-inositol + phosphate</text>
        <dbReference type="Rhea" id="RHEA:24056"/>
        <dbReference type="ChEBI" id="CHEBI:15377"/>
        <dbReference type="ChEBI" id="CHEBI:17268"/>
        <dbReference type="ChEBI" id="CHEBI:43474"/>
        <dbReference type="ChEBI" id="CHEBI:84139"/>
        <dbReference type="EC" id="3.1.3.25"/>
    </reaction>
</comment>
<feature type="binding site" evidence="8">
    <location>
        <position position="89"/>
    </location>
    <ligand>
        <name>Mg(2+)</name>
        <dbReference type="ChEBI" id="CHEBI:18420"/>
        <label>1</label>
        <note>catalytic</note>
    </ligand>
</feature>
<proteinExistence type="inferred from homology"/>
<dbReference type="InterPro" id="IPR000760">
    <property type="entry name" value="Inositol_monophosphatase-like"/>
</dbReference>
<gene>
    <name evidence="10" type="ORF">COB20_13235</name>
</gene>
<keyword evidence="7 8" id="KW-0460">Magnesium</keyword>
<dbReference type="InterPro" id="IPR033942">
    <property type="entry name" value="IMPase"/>
</dbReference>
<dbReference type="Proteomes" id="UP000218767">
    <property type="component" value="Unassembled WGS sequence"/>
</dbReference>
<evidence type="ECO:0000256" key="3">
    <source>
        <dbReference type="ARBA" id="ARBA00009759"/>
    </source>
</evidence>
<keyword evidence="6" id="KW-0804">Transcription</keyword>
<sequence length="271" mass="29856">MTDILLFTQALAREAGKLIVDERANAALTREYKNADELVTNADIKADQFICEAIARQFPEHQILSEESSPDIGAVQKITNPLWIIDPIDGTVNYAHGHKHSAISIAYVEDAQTKVGVVYNPFSEELFCTELGKGAFLNGNPISVSIETELRRSLIATGFPYDKSTLAPMIPRLHAVLTNCADIRRIGSAALDICFLAMGRLDGYYESLSIWDFAAARLIAKEAGAECGHFSEVPTGIDPQFYDRDILIANPLIYPLLRALLQETDKAEPTE</sequence>
<dbReference type="FunFam" id="3.30.540.10:FF:000003">
    <property type="entry name" value="Inositol-1-monophosphatase"/>
    <property type="match status" value="1"/>
</dbReference>
<evidence type="ECO:0000256" key="2">
    <source>
        <dbReference type="ARBA" id="ARBA00001946"/>
    </source>
</evidence>
<evidence type="ECO:0000256" key="5">
    <source>
        <dbReference type="ARBA" id="ARBA00022801"/>
    </source>
</evidence>
<feature type="binding site" evidence="8">
    <location>
        <position position="86"/>
    </location>
    <ligand>
        <name>Mg(2+)</name>
        <dbReference type="ChEBI" id="CHEBI:18420"/>
        <label>1</label>
        <note>catalytic</note>
    </ligand>
</feature>
<feature type="binding site" evidence="8">
    <location>
        <position position="66"/>
    </location>
    <ligand>
        <name>Mg(2+)</name>
        <dbReference type="ChEBI" id="CHEBI:18420"/>
        <label>1</label>
        <note>catalytic</note>
    </ligand>
</feature>
<comment type="caution">
    <text evidence="10">The sequence shown here is derived from an EMBL/GenBank/DDBJ whole genome shotgun (WGS) entry which is preliminary data.</text>
</comment>
<evidence type="ECO:0000256" key="9">
    <source>
        <dbReference type="RuleBase" id="RU364068"/>
    </source>
</evidence>
<keyword evidence="4 8" id="KW-0479">Metal-binding</keyword>
<dbReference type="Gene3D" id="3.40.190.80">
    <property type="match status" value="1"/>
</dbReference>
<dbReference type="CDD" id="cd01639">
    <property type="entry name" value="IMPase"/>
    <property type="match status" value="1"/>
</dbReference>
<dbReference type="GO" id="GO:0008934">
    <property type="term" value="F:inositol monophosphate 1-phosphatase activity"/>
    <property type="evidence" value="ECO:0007669"/>
    <property type="project" value="InterPro"/>
</dbReference>